<organism evidence="2 3">
    <name type="scientific">Nocardia alba</name>
    <dbReference type="NCBI Taxonomy" id="225051"/>
    <lineage>
        <taxon>Bacteria</taxon>
        <taxon>Bacillati</taxon>
        <taxon>Actinomycetota</taxon>
        <taxon>Actinomycetes</taxon>
        <taxon>Mycobacteriales</taxon>
        <taxon>Nocardiaceae</taxon>
        <taxon>Nocardia</taxon>
    </lineage>
</organism>
<dbReference type="AlphaFoldDB" id="A0A4R1FM61"/>
<accession>A0A4R1FM61</accession>
<feature type="compositionally biased region" description="Basic and acidic residues" evidence="1">
    <location>
        <begin position="48"/>
        <end position="80"/>
    </location>
</feature>
<feature type="region of interest" description="Disordered" evidence="1">
    <location>
        <begin position="48"/>
        <end position="102"/>
    </location>
</feature>
<comment type="caution">
    <text evidence="2">The sequence shown here is derived from an EMBL/GenBank/DDBJ whole genome shotgun (WGS) entry which is preliminary data.</text>
</comment>
<proteinExistence type="predicted"/>
<gene>
    <name evidence="2" type="ORF">DFR71_5013</name>
</gene>
<reference evidence="2 3" key="1">
    <citation type="submission" date="2019-03" db="EMBL/GenBank/DDBJ databases">
        <title>Genomic Encyclopedia of Type Strains, Phase IV (KMG-IV): sequencing the most valuable type-strain genomes for metagenomic binning, comparative biology and taxonomic classification.</title>
        <authorList>
            <person name="Goeker M."/>
        </authorList>
    </citation>
    <scope>NUCLEOTIDE SEQUENCE [LARGE SCALE GENOMIC DNA]</scope>
    <source>
        <strain evidence="2 3">DSM 44684</strain>
    </source>
</reference>
<dbReference type="STRING" id="1210063.GCA_001612665_01715"/>
<keyword evidence="3" id="KW-1185">Reference proteome</keyword>
<protein>
    <submittedName>
        <fullName evidence="2">Uncharacterized protein</fullName>
    </submittedName>
</protein>
<dbReference type="OrthoDB" id="10010661at2"/>
<dbReference type="EMBL" id="SMFR01000004">
    <property type="protein sequence ID" value="TCJ94414.1"/>
    <property type="molecule type" value="Genomic_DNA"/>
</dbReference>
<dbReference type="Proteomes" id="UP000294856">
    <property type="component" value="Unassembled WGS sequence"/>
</dbReference>
<sequence length="113" mass="13249">MSRSRIDEGAHEFLRRVQILDDEYDEMRSSLAVRNNGHEILAEIHAAREREAAEAEERERIEAEERERQETAAREQREAIARSVAARRANDRAAPLDDDDPEAEYYQRKSWLV</sequence>
<evidence type="ECO:0000256" key="1">
    <source>
        <dbReference type="SAM" id="MobiDB-lite"/>
    </source>
</evidence>
<dbReference type="RefSeq" id="WP_067448110.1">
    <property type="nucleotide sequence ID" value="NZ_SMFR01000004.1"/>
</dbReference>
<name>A0A4R1FM61_9NOCA</name>
<evidence type="ECO:0000313" key="3">
    <source>
        <dbReference type="Proteomes" id="UP000294856"/>
    </source>
</evidence>
<evidence type="ECO:0000313" key="2">
    <source>
        <dbReference type="EMBL" id="TCJ94414.1"/>
    </source>
</evidence>